<name>A0A0W0Y8H5_9GAMM</name>
<dbReference type="InterPro" id="IPR000182">
    <property type="entry name" value="GNAT_dom"/>
</dbReference>
<dbReference type="RefSeq" id="WP_058515575.1">
    <property type="nucleotide sequence ID" value="NZ_CAAAIH010000001.1"/>
</dbReference>
<protein>
    <recommendedName>
        <fullName evidence="1">N-acetyltransferase domain-containing protein</fullName>
    </recommendedName>
</protein>
<gene>
    <name evidence="2" type="ORF">Lsan_3670</name>
</gene>
<accession>A0A0W0Y8H5</accession>
<reference evidence="2 3" key="1">
    <citation type="submission" date="2015-11" db="EMBL/GenBank/DDBJ databases">
        <title>Genomic analysis of 38 Legionella species identifies large and diverse effector repertoires.</title>
        <authorList>
            <person name="Burstein D."/>
            <person name="Amaro F."/>
            <person name="Zusman T."/>
            <person name="Lifshitz Z."/>
            <person name="Cohen O."/>
            <person name="Gilbert J.A."/>
            <person name="Pupko T."/>
            <person name="Shuman H.A."/>
            <person name="Segal G."/>
        </authorList>
    </citation>
    <scope>NUCLEOTIDE SEQUENCE [LARGE SCALE GENOMIC DNA]</scope>
    <source>
        <strain evidence="2 3">SC-63-C7</strain>
    </source>
</reference>
<evidence type="ECO:0000313" key="3">
    <source>
        <dbReference type="Proteomes" id="UP000054703"/>
    </source>
</evidence>
<dbReference type="SUPFAM" id="SSF55729">
    <property type="entry name" value="Acyl-CoA N-acyltransferases (Nat)"/>
    <property type="match status" value="1"/>
</dbReference>
<dbReference type="PROSITE" id="PS51186">
    <property type="entry name" value="GNAT"/>
    <property type="match status" value="1"/>
</dbReference>
<dbReference type="GO" id="GO:0016747">
    <property type="term" value="F:acyltransferase activity, transferring groups other than amino-acyl groups"/>
    <property type="evidence" value="ECO:0007669"/>
    <property type="project" value="InterPro"/>
</dbReference>
<comment type="caution">
    <text evidence="2">The sequence shown here is derived from an EMBL/GenBank/DDBJ whole genome shotgun (WGS) entry which is preliminary data.</text>
</comment>
<dbReference type="Pfam" id="PF21926">
    <property type="entry name" value="FeeM"/>
    <property type="match status" value="1"/>
</dbReference>
<proteinExistence type="predicted"/>
<dbReference type="STRING" id="45074.Lsan_3670"/>
<dbReference type="InterPro" id="IPR054597">
    <property type="entry name" value="FeeM_cat"/>
</dbReference>
<dbReference type="AlphaFoldDB" id="A0A0W0Y8H5"/>
<dbReference type="Gene3D" id="3.40.630.30">
    <property type="match status" value="1"/>
</dbReference>
<evidence type="ECO:0000313" key="2">
    <source>
        <dbReference type="EMBL" id="KTD53260.1"/>
    </source>
</evidence>
<organism evidence="2 3">
    <name type="scientific">Legionella santicrucis</name>
    <dbReference type="NCBI Taxonomy" id="45074"/>
    <lineage>
        <taxon>Bacteria</taxon>
        <taxon>Pseudomonadati</taxon>
        <taxon>Pseudomonadota</taxon>
        <taxon>Gammaproteobacteria</taxon>
        <taxon>Legionellales</taxon>
        <taxon>Legionellaceae</taxon>
        <taxon>Legionella</taxon>
    </lineage>
</organism>
<dbReference type="InterPro" id="IPR016181">
    <property type="entry name" value="Acyl_CoA_acyltransferase"/>
</dbReference>
<dbReference type="EMBL" id="LNYU01000091">
    <property type="protein sequence ID" value="KTD53260.1"/>
    <property type="molecule type" value="Genomic_DNA"/>
</dbReference>
<evidence type="ECO:0000259" key="1">
    <source>
        <dbReference type="PROSITE" id="PS51186"/>
    </source>
</evidence>
<dbReference type="Proteomes" id="UP000054703">
    <property type="component" value="Unassembled WGS sequence"/>
</dbReference>
<sequence>MKEHIDIKLVSKRDIQQREKIFRLRYYIFSQVYKHHSPPGMNHGLQLFSNQIDDISYLFLASINDNPVGTLRVTPFSCLESTDNFILKDHKVPAHYLTDNCALFSFFCILPEYHHTSVSYCLLQTVLTHARDKNIQRIFIEAHEEMVPYYQHYQFSPCSDWIKPEGYEQPVIAMTIQVQSLINLEG</sequence>
<dbReference type="PATRIC" id="fig|45074.5.peg.3944"/>
<dbReference type="CDD" id="cd04301">
    <property type="entry name" value="NAT_SF"/>
    <property type="match status" value="1"/>
</dbReference>
<feature type="domain" description="N-acetyltransferase" evidence="1">
    <location>
        <begin position="5"/>
        <end position="185"/>
    </location>
</feature>
<keyword evidence="3" id="KW-1185">Reference proteome</keyword>